<gene>
    <name evidence="12" type="ORF">LNINA_LOCUS3729</name>
</gene>
<organism evidence="12 13">
    <name type="scientific">Leptosia nina</name>
    <dbReference type="NCBI Taxonomy" id="320188"/>
    <lineage>
        <taxon>Eukaryota</taxon>
        <taxon>Metazoa</taxon>
        <taxon>Ecdysozoa</taxon>
        <taxon>Arthropoda</taxon>
        <taxon>Hexapoda</taxon>
        <taxon>Insecta</taxon>
        <taxon>Pterygota</taxon>
        <taxon>Neoptera</taxon>
        <taxon>Endopterygota</taxon>
        <taxon>Lepidoptera</taxon>
        <taxon>Glossata</taxon>
        <taxon>Ditrysia</taxon>
        <taxon>Papilionoidea</taxon>
        <taxon>Pieridae</taxon>
        <taxon>Pierinae</taxon>
        <taxon>Leptosia</taxon>
    </lineage>
</organism>
<keyword evidence="10" id="KW-0645">Protease</keyword>
<dbReference type="PANTHER" id="PTHR24252">
    <property type="entry name" value="ACROSIN-RELATED"/>
    <property type="match status" value="1"/>
</dbReference>
<dbReference type="PROSITE" id="PS00135">
    <property type="entry name" value="TRYPSIN_SER"/>
    <property type="match status" value="1"/>
</dbReference>
<dbReference type="InterPro" id="IPR009003">
    <property type="entry name" value="Peptidase_S1_PA"/>
</dbReference>
<evidence type="ECO:0000313" key="12">
    <source>
        <dbReference type="EMBL" id="CAK1543946.1"/>
    </source>
</evidence>
<evidence type="ECO:0000256" key="5">
    <source>
        <dbReference type="ARBA" id="ARBA00023157"/>
    </source>
</evidence>
<dbReference type="SUPFAM" id="SSF50494">
    <property type="entry name" value="Trypsin-like serine proteases"/>
    <property type="match status" value="2"/>
</dbReference>
<dbReference type="CDD" id="cd00190">
    <property type="entry name" value="Tryp_SPc"/>
    <property type="match status" value="1"/>
</dbReference>
<dbReference type="GO" id="GO:0005576">
    <property type="term" value="C:extracellular region"/>
    <property type="evidence" value="ECO:0007669"/>
    <property type="project" value="UniProtKB-SubCell"/>
</dbReference>
<keyword evidence="10" id="KW-0378">Hydrolase</keyword>
<name>A0AAV1J5Z9_9NEOP</name>
<keyword evidence="10" id="KW-0720">Serine protease</keyword>
<evidence type="ECO:0000256" key="8">
    <source>
        <dbReference type="ARBA" id="ARBA00055534"/>
    </source>
</evidence>
<evidence type="ECO:0000313" key="13">
    <source>
        <dbReference type="Proteomes" id="UP001497472"/>
    </source>
</evidence>
<dbReference type="InterPro" id="IPR001314">
    <property type="entry name" value="Peptidase_S1A"/>
</dbReference>
<evidence type="ECO:0000256" key="10">
    <source>
        <dbReference type="RuleBase" id="RU363034"/>
    </source>
</evidence>
<dbReference type="GO" id="GO:0004252">
    <property type="term" value="F:serine-type endopeptidase activity"/>
    <property type="evidence" value="ECO:0007669"/>
    <property type="project" value="InterPro"/>
</dbReference>
<keyword evidence="5" id="KW-1015">Disulfide bond</keyword>
<keyword evidence="4" id="KW-0732">Signal</keyword>
<dbReference type="InterPro" id="IPR043504">
    <property type="entry name" value="Peptidase_S1_PA_chymotrypsin"/>
</dbReference>
<reference evidence="12 13" key="1">
    <citation type="submission" date="2023-11" db="EMBL/GenBank/DDBJ databases">
        <authorList>
            <person name="Okamura Y."/>
        </authorList>
    </citation>
    <scope>NUCLEOTIDE SEQUENCE [LARGE SCALE GENOMIC DNA]</scope>
</reference>
<evidence type="ECO:0000259" key="11">
    <source>
        <dbReference type="PROSITE" id="PS50240"/>
    </source>
</evidence>
<dbReference type="FunFam" id="2.40.10.10:FF:000068">
    <property type="entry name" value="transmembrane protease serine 2"/>
    <property type="match status" value="2"/>
</dbReference>
<dbReference type="PROSITE" id="PS00134">
    <property type="entry name" value="TRYPSIN_HIS"/>
    <property type="match status" value="1"/>
</dbReference>
<dbReference type="PRINTS" id="PR00722">
    <property type="entry name" value="CHYMOTRYPSIN"/>
</dbReference>
<dbReference type="FunFam" id="2.40.10.10:FF:000054">
    <property type="entry name" value="Complement C1r subcomponent"/>
    <property type="match status" value="1"/>
</dbReference>
<evidence type="ECO:0000256" key="3">
    <source>
        <dbReference type="ARBA" id="ARBA00022656"/>
    </source>
</evidence>
<comment type="subcellular location">
    <subcellularLocation>
        <location evidence="1">Secreted</location>
        <location evidence="1">Extracellular space</location>
    </subcellularLocation>
</comment>
<protein>
    <recommendedName>
        <fullName evidence="11">Peptidase S1 domain-containing protein</fullName>
    </recommendedName>
</protein>
<dbReference type="EMBL" id="CAVLEF010000005">
    <property type="protein sequence ID" value="CAK1543946.1"/>
    <property type="molecule type" value="Genomic_DNA"/>
</dbReference>
<dbReference type="InterPro" id="IPR001254">
    <property type="entry name" value="Trypsin_dom"/>
</dbReference>
<dbReference type="PANTHER" id="PTHR24252:SF7">
    <property type="entry name" value="HYALIN"/>
    <property type="match status" value="1"/>
</dbReference>
<dbReference type="GO" id="GO:0090729">
    <property type="term" value="F:toxin activity"/>
    <property type="evidence" value="ECO:0007669"/>
    <property type="project" value="UniProtKB-KW"/>
</dbReference>
<keyword evidence="13" id="KW-1185">Reference proteome</keyword>
<dbReference type="Gene3D" id="2.40.10.10">
    <property type="entry name" value="Trypsin-like serine proteases"/>
    <property type="match status" value="2"/>
</dbReference>
<proteinExistence type="predicted"/>
<comment type="caution">
    <text evidence="12">The sequence shown here is derived from an EMBL/GenBank/DDBJ whole genome shotgun (WGS) entry which is preliminary data.</text>
</comment>
<keyword evidence="7" id="KW-1199">Hemostasis impairing toxin</keyword>
<accession>A0AAV1J5Z9</accession>
<keyword evidence="2" id="KW-0964">Secreted</keyword>
<dbReference type="InterPro" id="IPR033116">
    <property type="entry name" value="TRYPSIN_SER"/>
</dbReference>
<evidence type="ECO:0000256" key="1">
    <source>
        <dbReference type="ARBA" id="ARBA00004239"/>
    </source>
</evidence>
<evidence type="ECO:0000256" key="4">
    <source>
        <dbReference type="ARBA" id="ARBA00022729"/>
    </source>
</evidence>
<keyword evidence="6" id="KW-0325">Glycoprotein</keyword>
<keyword evidence="3" id="KW-0800">Toxin</keyword>
<evidence type="ECO:0000256" key="9">
    <source>
        <dbReference type="ARBA" id="ARBA00084094"/>
    </source>
</evidence>
<dbReference type="GO" id="GO:0006508">
    <property type="term" value="P:proteolysis"/>
    <property type="evidence" value="ECO:0007669"/>
    <property type="project" value="UniProtKB-KW"/>
</dbReference>
<evidence type="ECO:0000256" key="6">
    <source>
        <dbReference type="ARBA" id="ARBA00023180"/>
    </source>
</evidence>
<comment type="function">
    <text evidence="8">Fibrinolytic activity; shows preferential cleavage of Arg-Gly bonds in all three fibrinogen chains. Contact with the caterpillars causes severe bleeding, due the anticoagulant effect of the protein.</text>
</comment>
<feature type="domain" description="Peptidase S1" evidence="11">
    <location>
        <begin position="340"/>
        <end position="544"/>
    </location>
</feature>
<feature type="domain" description="Peptidase S1" evidence="11">
    <location>
        <begin position="100"/>
        <end position="334"/>
    </location>
</feature>
<dbReference type="Pfam" id="PF00089">
    <property type="entry name" value="Trypsin"/>
    <property type="match status" value="2"/>
</dbReference>
<dbReference type="PROSITE" id="PS50240">
    <property type="entry name" value="TRYPSIN_DOM"/>
    <property type="match status" value="2"/>
</dbReference>
<dbReference type="InterPro" id="IPR018114">
    <property type="entry name" value="TRYPSIN_HIS"/>
</dbReference>
<dbReference type="SMART" id="SM00020">
    <property type="entry name" value="Tryp_SPc"/>
    <property type="match status" value="2"/>
</dbReference>
<keyword evidence="9" id="KW-1205">Fibrinolytic toxin</keyword>
<evidence type="ECO:0000256" key="2">
    <source>
        <dbReference type="ARBA" id="ARBA00022525"/>
    </source>
</evidence>
<sequence length="550" mass="61239">MPPFLYASSVYQSFVEYPHLYESVFAKMWSMKLVIVWLMCFGVMGDEIIKTTDKDNTDKSGTDFESDDDFNVDVRSSVSDDAPNRICKCRCGERNEASRIVGGVESAVNEFPWVARLTYFKKFYCGGMIINDRYVMSAAHCVKGLMWFMIKVTLGEHNRCNETYRPITRYVVNIVSHNFTYVDFKNDLALLKLNEPVEITDTVKPVCLPHNDDNEYIGIKAIAAGWGSIGEQKNHSCNLLEVELPVISNQDCKNTKYDSAMIAESMLCAGYPSEGNRDTCQGDSGGPLSAERKDKRYELLGCGIPYSQKNTHSRTVGGEPIHRDEMPWLAYVHTNESSVSGTLISDKHVITAASSVYELLPSRVSVTLGTNDICEKVTSAFNASVEAILIHPKYSPTRKNNDLALLKLRNHVSFSEHITPICMPLYDIGHDKRLVEIASIASDNMTSSMNCVTHSTPLSILSERTCLTYANSSLITSDKGCLGPVGAPGTLCESDIGSPVMTRFSSISPYRLLGVLSTASCYDAEPPLYTKIVDHLPWIHENIRRDCQCF</sequence>
<dbReference type="AlphaFoldDB" id="A0AAV1J5Z9"/>
<evidence type="ECO:0000256" key="7">
    <source>
        <dbReference type="ARBA" id="ARBA00023240"/>
    </source>
</evidence>
<dbReference type="Proteomes" id="UP001497472">
    <property type="component" value="Unassembled WGS sequence"/>
</dbReference>